<feature type="compositionally biased region" description="Basic and acidic residues" evidence="1">
    <location>
        <begin position="648"/>
        <end position="665"/>
    </location>
</feature>
<keyword evidence="6" id="KW-1185">Reference proteome</keyword>
<gene>
    <name evidence="5" type="ORF">A1O9_02817</name>
</gene>
<dbReference type="Proteomes" id="UP000027920">
    <property type="component" value="Unassembled WGS sequence"/>
</dbReference>
<comment type="caution">
    <text evidence="5">The sequence shown here is derived from an EMBL/GenBank/DDBJ whole genome shotgun (WGS) entry which is preliminary data.</text>
</comment>
<dbReference type="RefSeq" id="XP_013263842.1">
    <property type="nucleotide sequence ID" value="XM_013408388.1"/>
</dbReference>
<dbReference type="InterPro" id="IPR006644">
    <property type="entry name" value="Cadg"/>
</dbReference>
<dbReference type="SMART" id="SM00736">
    <property type="entry name" value="CADG"/>
    <property type="match status" value="2"/>
</dbReference>
<proteinExistence type="predicted"/>
<evidence type="ECO:0000313" key="5">
    <source>
        <dbReference type="EMBL" id="KEF61252.1"/>
    </source>
</evidence>
<feature type="chain" id="PRO_5001681692" description="Dystroglycan-type cadherin-like domain-containing protein" evidence="3">
    <location>
        <begin position="25"/>
        <end position="851"/>
    </location>
</feature>
<organism evidence="5 6">
    <name type="scientific">Exophiala aquamarina CBS 119918</name>
    <dbReference type="NCBI Taxonomy" id="1182545"/>
    <lineage>
        <taxon>Eukaryota</taxon>
        <taxon>Fungi</taxon>
        <taxon>Dikarya</taxon>
        <taxon>Ascomycota</taxon>
        <taxon>Pezizomycotina</taxon>
        <taxon>Eurotiomycetes</taxon>
        <taxon>Chaetothyriomycetidae</taxon>
        <taxon>Chaetothyriales</taxon>
        <taxon>Herpotrichiellaceae</taxon>
        <taxon>Exophiala</taxon>
    </lineage>
</organism>
<feature type="compositionally biased region" description="Polar residues" evidence="1">
    <location>
        <begin position="765"/>
        <end position="780"/>
    </location>
</feature>
<feature type="region of interest" description="Disordered" evidence="1">
    <location>
        <begin position="643"/>
        <end position="665"/>
    </location>
</feature>
<feature type="compositionally biased region" description="Low complexity" evidence="1">
    <location>
        <begin position="441"/>
        <end position="458"/>
    </location>
</feature>
<feature type="transmembrane region" description="Helical" evidence="2">
    <location>
        <begin position="467"/>
        <end position="489"/>
    </location>
</feature>
<dbReference type="EMBL" id="AMGV01000002">
    <property type="protein sequence ID" value="KEF61252.1"/>
    <property type="molecule type" value="Genomic_DNA"/>
</dbReference>
<feature type="signal peptide" evidence="3">
    <location>
        <begin position="1"/>
        <end position="24"/>
    </location>
</feature>
<dbReference type="AlphaFoldDB" id="A0A072PND8"/>
<dbReference type="InterPro" id="IPR015919">
    <property type="entry name" value="Cadherin-like_sf"/>
</dbReference>
<keyword evidence="3" id="KW-0732">Signal</keyword>
<dbReference type="GO" id="GO:0016020">
    <property type="term" value="C:membrane"/>
    <property type="evidence" value="ECO:0007669"/>
    <property type="project" value="InterPro"/>
</dbReference>
<accession>A0A072PND8</accession>
<keyword evidence="2" id="KW-0812">Transmembrane</keyword>
<dbReference type="GO" id="GO:0005509">
    <property type="term" value="F:calcium ion binding"/>
    <property type="evidence" value="ECO:0007669"/>
    <property type="project" value="InterPro"/>
</dbReference>
<dbReference type="OrthoDB" id="10264738at2759"/>
<feature type="region of interest" description="Disordered" evidence="1">
    <location>
        <begin position="429"/>
        <end position="460"/>
    </location>
</feature>
<dbReference type="VEuPathDB" id="FungiDB:A1O9_02817"/>
<dbReference type="SUPFAM" id="SSF49313">
    <property type="entry name" value="Cadherin-like"/>
    <property type="match status" value="2"/>
</dbReference>
<name>A0A072PND8_9EURO</name>
<evidence type="ECO:0000256" key="3">
    <source>
        <dbReference type="SAM" id="SignalP"/>
    </source>
</evidence>
<reference evidence="5 6" key="1">
    <citation type="submission" date="2013-03" db="EMBL/GenBank/DDBJ databases">
        <title>The Genome Sequence of Exophiala aquamarina CBS 119918.</title>
        <authorList>
            <consortium name="The Broad Institute Genomics Platform"/>
            <person name="Cuomo C."/>
            <person name="de Hoog S."/>
            <person name="Gorbushina A."/>
            <person name="Walker B."/>
            <person name="Young S.K."/>
            <person name="Zeng Q."/>
            <person name="Gargeya S."/>
            <person name="Fitzgerald M."/>
            <person name="Haas B."/>
            <person name="Abouelleil A."/>
            <person name="Allen A.W."/>
            <person name="Alvarado L."/>
            <person name="Arachchi H.M."/>
            <person name="Berlin A.M."/>
            <person name="Chapman S.B."/>
            <person name="Gainer-Dewar J."/>
            <person name="Goldberg J."/>
            <person name="Griggs A."/>
            <person name="Gujja S."/>
            <person name="Hansen M."/>
            <person name="Howarth C."/>
            <person name="Imamovic A."/>
            <person name="Ireland A."/>
            <person name="Larimer J."/>
            <person name="McCowan C."/>
            <person name="Murphy C."/>
            <person name="Pearson M."/>
            <person name="Poon T.W."/>
            <person name="Priest M."/>
            <person name="Roberts A."/>
            <person name="Saif S."/>
            <person name="Shea T."/>
            <person name="Sisk P."/>
            <person name="Sykes S."/>
            <person name="Wortman J."/>
            <person name="Nusbaum C."/>
            <person name="Birren B."/>
        </authorList>
    </citation>
    <scope>NUCLEOTIDE SEQUENCE [LARGE SCALE GENOMIC DNA]</scope>
    <source>
        <strain evidence="5 6">CBS 119918</strain>
    </source>
</reference>
<keyword evidence="2" id="KW-1133">Transmembrane helix</keyword>
<evidence type="ECO:0000313" key="6">
    <source>
        <dbReference type="Proteomes" id="UP000027920"/>
    </source>
</evidence>
<feature type="domain" description="Dystroglycan-type cadherin-like" evidence="4">
    <location>
        <begin position="27"/>
        <end position="122"/>
    </location>
</feature>
<sequence length="851" mass="92559">MPFIESKTPLLGSLSVLMIKAVLCVPDLAFPINSQVPPVALALLPYTFEFSATTFVSNSPQISYTLSGGPEWLKIDTANRRLSGTPRSIDVGATSFQLTASDVTGDATDSVTLVVSESNDLAVQEPIKEHLLDLGSFSGPHSLLLRPSQPFAFKFDGNLFSGTTAATRYYAISADNTPLPSWLQFDAVELLFSGDTPPLISTTPPAQEFRFRLIASNVPGFAEAIAEFNIVIQFHILAFSTPSHSAALSTGEFWRTESLRDSLMLDGQPIGDDQILSVTVDGPPWVQLDEGQISLRGRPKTQANTTITISVTDVFHNVANATWFLVFMDLPVSQLGVVADIEASAGEYLVCTLDIRNLYPSMWFDPGPGNDLSWLNYNATNLTLYGEVPLHLSPAVWNISVSFQSMTMNATGILILRLVTSVKPTATTPIIDGTDLPRNPSASIGATATSSTTTNPHTSKGDWRPTVLAICLSVVGAVVVALICVLLWLRRRRSRGKGDKNIMSIIEHAEPVRSNPPLRPPRIDLAWSNDSLQKANSRVSGSKPLEQQQMPRLCNSDLDKAEARNLRTSIHAQSMKGKEASSMREWQPFRAQETILASPSRTANSQRRMSDARAMGKALRNSIIHPSVGLPHRRSGAGHGAGIISDAGIDHSRRDTRTSSPLGEKHRSTVLLDSFPIPPSAPACTTARATSPSGAMFDAIEDSLSFEAQRQRWHTERARTRLEGAARFSNRGSSRLFSPSRSHCEKSNFEATDTSIMNQKGGGSIASSRQFDSVASSGSQWEDESPSKRQDKVGPRLPFSPLTQSQENMCNGDTSTTLRQGRVADQRTMVNVETSGLTRTQSSQHASLRYI</sequence>
<dbReference type="InterPro" id="IPR013783">
    <property type="entry name" value="Ig-like_fold"/>
</dbReference>
<feature type="region of interest" description="Disordered" evidence="1">
    <location>
        <begin position="755"/>
        <end position="815"/>
    </location>
</feature>
<keyword evidence="2" id="KW-0472">Membrane</keyword>
<dbReference type="Pfam" id="PF05345">
    <property type="entry name" value="He_PIG"/>
    <property type="match status" value="2"/>
</dbReference>
<dbReference type="GeneID" id="25277758"/>
<feature type="compositionally biased region" description="Basic and acidic residues" evidence="1">
    <location>
        <begin position="785"/>
        <end position="794"/>
    </location>
</feature>
<dbReference type="STRING" id="1182545.A0A072PND8"/>
<evidence type="ECO:0000256" key="1">
    <source>
        <dbReference type="SAM" id="MobiDB-lite"/>
    </source>
</evidence>
<dbReference type="HOGENOM" id="CLU_005543_0_0_1"/>
<evidence type="ECO:0000259" key="4">
    <source>
        <dbReference type="SMART" id="SM00736"/>
    </source>
</evidence>
<feature type="compositionally biased region" description="Polar residues" evidence="1">
    <location>
        <begin position="801"/>
        <end position="815"/>
    </location>
</feature>
<protein>
    <recommendedName>
        <fullName evidence="4">Dystroglycan-type cadherin-like domain-containing protein</fullName>
    </recommendedName>
</protein>
<evidence type="ECO:0000256" key="2">
    <source>
        <dbReference type="SAM" id="Phobius"/>
    </source>
</evidence>
<feature type="domain" description="Dystroglycan-type cadherin-like" evidence="4">
    <location>
        <begin position="139"/>
        <end position="239"/>
    </location>
</feature>
<dbReference type="Gene3D" id="2.60.40.10">
    <property type="entry name" value="Immunoglobulins"/>
    <property type="match status" value="2"/>
</dbReference>